<dbReference type="Proteomes" id="UP000441523">
    <property type="component" value="Unassembled WGS sequence"/>
</dbReference>
<dbReference type="AlphaFoldDB" id="A0A6N6MGC6"/>
<gene>
    <name evidence="1" type="ORF">F6X51_26165</name>
</gene>
<evidence type="ECO:0000313" key="1">
    <source>
        <dbReference type="EMBL" id="KAB1068891.1"/>
    </source>
</evidence>
<sequence>MVMPNRIAAKPTLYNGTRFRSRLEARWAAFFDLAGWRWEYEPVDLDGWQPDFLLLTTGKPIPVEVKPIQWPGTRTSDALEAIVLGRADLQKVRDVVGVEILILGSYLPTFTGVYSQSPLGATIEASRMQDGSLNHFVDIAVLFDGLDRPLDWSVEYGSWHYRIGPYAGKSDLHEIDDDRVERIWREAGNLTQWRGR</sequence>
<comment type="caution">
    <text evidence="1">The sequence shown here is derived from an EMBL/GenBank/DDBJ whole genome shotgun (WGS) entry which is preliminary data.</text>
</comment>
<proteinExistence type="predicted"/>
<dbReference type="Gene3D" id="3.40.91.30">
    <property type="match status" value="1"/>
</dbReference>
<reference evidence="1 2" key="1">
    <citation type="submission" date="2019-09" db="EMBL/GenBank/DDBJ databases">
        <title>YIM 132548 draft genome.</title>
        <authorList>
            <person name="Jiang L."/>
        </authorList>
    </citation>
    <scope>NUCLEOTIDE SEQUENCE [LARGE SCALE GENOMIC DNA]</scope>
    <source>
        <strain evidence="1 2">YIM 132548</strain>
    </source>
</reference>
<name>A0A6N6MGC6_9HYPH</name>
<dbReference type="EMBL" id="VZZJ01000044">
    <property type="protein sequence ID" value="KAB1068891.1"/>
    <property type="molecule type" value="Genomic_DNA"/>
</dbReference>
<organism evidence="1 2">
    <name type="scientific">Methylobacterium planeticum</name>
    <dbReference type="NCBI Taxonomy" id="2615211"/>
    <lineage>
        <taxon>Bacteria</taxon>
        <taxon>Pseudomonadati</taxon>
        <taxon>Pseudomonadota</taxon>
        <taxon>Alphaproteobacteria</taxon>
        <taxon>Hyphomicrobiales</taxon>
        <taxon>Methylobacteriaceae</taxon>
        <taxon>Methylobacterium</taxon>
    </lineage>
</organism>
<protein>
    <recommendedName>
        <fullName evidence="3">Restriction endonuclease</fullName>
    </recommendedName>
</protein>
<evidence type="ECO:0000313" key="2">
    <source>
        <dbReference type="Proteomes" id="UP000441523"/>
    </source>
</evidence>
<evidence type="ECO:0008006" key="3">
    <source>
        <dbReference type="Google" id="ProtNLM"/>
    </source>
</evidence>
<keyword evidence="2" id="KW-1185">Reference proteome</keyword>
<accession>A0A6N6MGC6</accession>
<dbReference type="RefSeq" id="WP_150966797.1">
    <property type="nucleotide sequence ID" value="NZ_VZZJ01000044.1"/>
</dbReference>